<feature type="transmembrane region" description="Helical" evidence="1">
    <location>
        <begin position="12"/>
        <end position="34"/>
    </location>
</feature>
<dbReference type="RefSeq" id="WP_344079493.1">
    <property type="nucleotide sequence ID" value="NZ_BAAAPO010000001.1"/>
</dbReference>
<comment type="caution">
    <text evidence="2">The sequence shown here is derived from an EMBL/GenBank/DDBJ whole genome shotgun (WGS) entry which is preliminary data.</text>
</comment>
<dbReference type="Proteomes" id="UP001499938">
    <property type="component" value="Unassembled WGS sequence"/>
</dbReference>
<keyword evidence="3" id="KW-1185">Reference proteome</keyword>
<evidence type="ECO:0000313" key="3">
    <source>
        <dbReference type="Proteomes" id="UP001499938"/>
    </source>
</evidence>
<proteinExistence type="predicted"/>
<accession>A0ABN2L825</accession>
<dbReference type="EMBL" id="BAAAPO010000001">
    <property type="protein sequence ID" value="GAA1778660.1"/>
    <property type="molecule type" value="Genomic_DNA"/>
</dbReference>
<organism evidence="2 3">
    <name type="scientific">Nostocoides veronense</name>
    <dbReference type="NCBI Taxonomy" id="330836"/>
    <lineage>
        <taxon>Bacteria</taxon>
        <taxon>Bacillati</taxon>
        <taxon>Actinomycetota</taxon>
        <taxon>Actinomycetes</taxon>
        <taxon>Micrococcales</taxon>
        <taxon>Intrasporangiaceae</taxon>
        <taxon>Nostocoides</taxon>
    </lineage>
</organism>
<reference evidence="2 3" key="1">
    <citation type="journal article" date="2019" name="Int. J. Syst. Evol. Microbiol.">
        <title>The Global Catalogue of Microorganisms (GCM) 10K type strain sequencing project: providing services to taxonomists for standard genome sequencing and annotation.</title>
        <authorList>
            <consortium name="The Broad Institute Genomics Platform"/>
            <consortium name="The Broad Institute Genome Sequencing Center for Infectious Disease"/>
            <person name="Wu L."/>
            <person name="Ma J."/>
        </authorList>
    </citation>
    <scope>NUCLEOTIDE SEQUENCE [LARGE SCALE GENOMIC DNA]</scope>
    <source>
        <strain evidence="2 3">JCM 15592</strain>
    </source>
</reference>
<evidence type="ECO:0000313" key="2">
    <source>
        <dbReference type="EMBL" id="GAA1778660.1"/>
    </source>
</evidence>
<sequence>MRGWGSWVGRHARVVVGVWFVAVVVAFLAATGVVGEGLFPRLHTSDIEAPGEHLTGRDLLRGTTREQGLGGSYTLLVAGIDPAAARRGCRPHGGD</sequence>
<keyword evidence="1" id="KW-1133">Transmembrane helix</keyword>
<name>A0ABN2L825_9MICO</name>
<protein>
    <submittedName>
        <fullName evidence="2">Uncharacterized protein</fullName>
    </submittedName>
</protein>
<keyword evidence="1" id="KW-0812">Transmembrane</keyword>
<evidence type="ECO:0000256" key="1">
    <source>
        <dbReference type="SAM" id="Phobius"/>
    </source>
</evidence>
<keyword evidence="1" id="KW-0472">Membrane</keyword>
<gene>
    <name evidence="2" type="ORF">GCM10009811_00150</name>
</gene>